<name>A0A9W6I9E7_9ACTN</name>
<accession>A0A9W6I9E7</accession>
<evidence type="ECO:0000313" key="10">
    <source>
        <dbReference type="Proteomes" id="UP001143474"/>
    </source>
</evidence>
<organism evidence="9 10">
    <name type="scientific">Streptosporangium carneum</name>
    <dbReference type="NCBI Taxonomy" id="47481"/>
    <lineage>
        <taxon>Bacteria</taxon>
        <taxon>Bacillati</taxon>
        <taxon>Actinomycetota</taxon>
        <taxon>Actinomycetes</taxon>
        <taxon>Streptosporangiales</taxon>
        <taxon>Streptosporangiaceae</taxon>
        <taxon>Streptosporangium</taxon>
    </lineage>
</organism>
<evidence type="ECO:0000256" key="2">
    <source>
        <dbReference type="ARBA" id="ARBA00022670"/>
    </source>
</evidence>
<dbReference type="PANTHER" id="PTHR43806">
    <property type="entry name" value="PEPTIDASE S8"/>
    <property type="match status" value="1"/>
</dbReference>
<dbReference type="InterPro" id="IPR000209">
    <property type="entry name" value="Peptidase_S8/S53_dom"/>
</dbReference>
<dbReference type="Pfam" id="PF00082">
    <property type="entry name" value="Peptidase_S8"/>
    <property type="match status" value="1"/>
</dbReference>
<dbReference type="PRINTS" id="PR00723">
    <property type="entry name" value="SUBTILISIN"/>
</dbReference>
<dbReference type="AlphaFoldDB" id="A0A9W6I9E7"/>
<feature type="domain" description="Peptidase S8/S53" evidence="8">
    <location>
        <begin position="95"/>
        <end position="325"/>
    </location>
</feature>
<feature type="chain" id="PRO_5040744256" evidence="7">
    <location>
        <begin position="25"/>
        <end position="418"/>
    </location>
</feature>
<keyword evidence="10" id="KW-1185">Reference proteome</keyword>
<feature type="active site" description="Charge relay system" evidence="5">
    <location>
        <position position="290"/>
    </location>
</feature>
<keyword evidence="7" id="KW-0732">Signal</keyword>
<dbReference type="EMBL" id="BSEV01000024">
    <property type="protein sequence ID" value="GLK13613.1"/>
    <property type="molecule type" value="Genomic_DNA"/>
</dbReference>
<dbReference type="InterPro" id="IPR023827">
    <property type="entry name" value="Peptidase_S8_Asp-AS"/>
</dbReference>
<dbReference type="PROSITE" id="PS51892">
    <property type="entry name" value="SUBTILASE"/>
    <property type="match status" value="1"/>
</dbReference>
<comment type="similarity">
    <text evidence="1 5">Belongs to the peptidase S8 family.</text>
</comment>
<sequence>MVIVRALAAVSVLAAVTAPLPATAPVSAPVSVPATVLASVPAAAATTATVPAAARIQGRAREPVPCSPGRGTTSIGEPWAQRRLSLSEVWRLTRGAGVTVAIVDSGVDTAHPQLTRVTAIDLTDTGTADCVGHGTAVAGIIGGVRLKGVPFAGVAPEARLISIKQTADGRGDLGRLALGIVKAAQLGADVINVSVQASDQPDLRNAVAYALAKDVVVVAAAGNVQKEDGTPAPAYPAAYPGVISVGAAGRDGARTDYSNTTTPVTVLAPGQDITSTWPGRTYVEDEKGTSFSSAYVAGVAALVRARHPELNKDQVRWRIARTADGGSGAGTGSGMVNPLMAVSSITASDEVALAPQEPVPLPRDAIRHTPVADGLSVSIALWVALLCLAAAVLVVLGRFTVPMGRRRGWRPGVSDNKP</sequence>
<dbReference type="PROSITE" id="PS00137">
    <property type="entry name" value="SUBTILASE_HIS"/>
    <property type="match status" value="1"/>
</dbReference>
<keyword evidence="2 5" id="KW-0645">Protease</keyword>
<feature type="signal peptide" evidence="7">
    <location>
        <begin position="1"/>
        <end position="24"/>
    </location>
</feature>
<evidence type="ECO:0000256" key="4">
    <source>
        <dbReference type="ARBA" id="ARBA00022825"/>
    </source>
</evidence>
<dbReference type="SUPFAM" id="SSF52743">
    <property type="entry name" value="Subtilisin-like"/>
    <property type="match status" value="1"/>
</dbReference>
<reference evidence="9" key="1">
    <citation type="journal article" date="2014" name="Int. J. Syst. Evol. Microbiol.">
        <title>Complete genome sequence of Corynebacterium casei LMG S-19264T (=DSM 44701T), isolated from a smear-ripened cheese.</title>
        <authorList>
            <consortium name="US DOE Joint Genome Institute (JGI-PGF)"/>
            <person name="Walter F."/>
            <person name="Albersmeier A."/>
            <person name="Kalinowski J."/>
            <person name="Ruckert C."/>
        </authorList>
    </citation>
    <scope>NUCLEOTIDE SEQUENCE</scope>
    <source>
        <strain evidence="9">VKM Ac-2007</strain>
    </source>
</reference>
<proteinExistence type="inferred from homology"/>
<dbReference type="InterPro" id="IPR022398">
    <property type="entry name" value="Peptidase_S8_His-AS"/>
</dbReference>
<reference evidence="9" key="2">
    <citation type="submission" date="2023-01" db="EMBL/GenBank/DDBJ databases">
        <authorList>
            <person name="Sun Q."/>
            <person name="Evtushenko L."/>
        </authorList>
    </citation>
    <scope>NUCLEOTIDE SEQUENCE</scope>
    <source>
        <strain evidence="9">VKM Ac-2007</strain>
    </source>
</reference>
<evidence type="ECO:0000256" key="1">
    <source>
        <dbReference type="ARBA" id="ARBA00011073"/>
    </source>
</evidence>
<evidence type="ECO:0000256" key="5">
    <source>
        <dbReference type="PROSITE-ProRule" id="PRU01240"/>
    </source>
</evidence>
<evidence type="ECO:0000313" key="9">
    <source>
        <dbReference type="EMBL" id="GLK13613.1"/>
    </source>
</evidence>
<evidence type="ECO:0000256" key="7">
    <source>
        <dbReference type="SAM" id="SignalP"/>
    </source>
</evidence>
<dbReference type="RefSeq" id="WP_271221891.1">
    <property type="nucleotide sequence ID" value="NZ_BAAAVD010000038.1"/>
</dbReference>
<dbReference type="GO" id="GO:0006508">
    <property type="term" value="P:proteolysis"/>
    <property type="evidence" value="ECO:0007669"/>
    <property type="project" value="UniProtKB-KW"/>
</dbReference>
<feature type="active site" description="Charge relay system" evidence="5">
    <location>
        <position position="104"/>
    </location>
</feature>
<dbReference type="Proteomes" id="UP001143474">
    <property type="component" value="Unassembled WGS sequence"/>
</dbReference>
<dbReference type="PROSITE" id="PS00136">
    <property type="entry name" value="SUBTILASE_ASP"/>
    <property type="match status" value="1"/>
</dbReference>
<evidence type="ECO:0000256" key="6">
    <source>
        <dbReference type="SAM" id="Phobius"/>
    </source>
</evidence>
<keyword evidence="6" id="KW-0812">Transmembrane</keyword>
<keyword evidence="6" id="KW-0472">Membrane</keyword>
<protein>
    <submittedName>
        <fullName evidence="9">Type VII secretion-associated serine protease</fullName>
    </submittedName>
</protein>
<feature type="transmembrane region" description="Helical" evidence="6">
    <location>
        <begin position="379"/>
        <end position="401"/>
    </location>
</feature>
<dbReference type="InterPro" id="IPR015500">
    <property type="entry name" value="Peptidase_S8_subtilisin-rel"/>
</dbReference>
<keyword evidence="6" id="KW-1133">Transmembrane helix</keyword>
<dbReference type="InterPro" id="IPR036852">
    <property type="entry name" value="Peptidase_S8/S53_dom_sf"/>
</dbReference>
<gene>
    <name evidence="9" type="ORF">GCM10017600_70240</name>
</gene>
<comment type="caution">
    <text evidence="9">The sequence shown here is derived from an EMBL/GenBank/DDBJ whole genome shotgun (WGS) entry which is preliminary data.</text>
</comment>
<dbReference type="GO" id="GO:0004252">
    <property type="term" value="F:serine-type endopeptidase activity"/>
    <property type="evidence" value="ECO:0007669"/>
    <property type="project" value="UniProtKB-UniRule"/>
</dbReference>
<dbReference type="PANTHER" id="PTHR43806:SF11">
    <property type="entry name" value="CEREVISIN-RELATED"/>
    <property type="match status" value="1"/>
</dbReference>
<feature type="active site" description="Charge relay system" evidence="5">
    <location>
        <position position="133"/>
    </location>
</feature>
<keyword evidence="4 5" id="KW-0720">Serine protease</keyword>
<dbReference type="InterPro" id="IPR050131">
    <property type="entry name" value="Peptidase_S8_subtilisin-like"/>
</dbReference>
<dbReference type="Gene3D" id="3.40.50.200">
    <property type="entry name" value="Peptidase S8/S53 domain"/>
    <property type="match status" value="1"/>
</dbReference>
<evidence type="ECO:0000256" key="3">
    <source>
        <dbReference type="ARBA" id="ARBA00022801"/>
    </source>
</evidence>
<keyword evidence="3 5" id="KW-0378">Hydrolase</keyword>
<evidence type="ECO:0000259" key="8">
    <source>
        <dbReference type="Pfam" id="PF00082"/>
    </source>
</evidence>